<keyword evidence="1" id="KW-0175">Coiled coil</keyword>
<dbReference type="Proteomes" id="UP000231343">
    <property type="component" value="Unassembled WGS sequence"/>
</dbReference>
<feature type="coiled-coil region" evidence="1">
    <location>
        <begin position="617"/>
        <end position="644"/>
    </location>
</feature>
<accession>A0A2H0XUT1</accession>
<comment type="caution">
    <text evidence="2">The sequence shown here is derived from an EMBL/GenBank/DDBJ whole genome shotgun (WGS) entry which is preliminary data.</text>
</comment>
<protein>
    <submittedName>
        <fullName evidence="2">Uncharacterized protein</fullName>
    </submittedName>
</protein>
<reference evidence="2 3" key="1">
    <citation type="submission" date="2017-09" db="EMBL/GenBank/DDBJ databases">
        <title>Depth-based differentiation of microbial function through sediment-hosted aquifers and enrichment of novel symbionts in the deep terrestrial subsurface.</title>
        <authorList>
            <person name="Probst A.J."/>
            <person name="Ladd B."/>
            <person name="Jarett J.K."/>
            <person name="Geller-Mcgrath D.E."/>
            <person name="Sieber C.M."/>
            <person name="Emerson J.B."/>
            <person name="Anantharaman K."/>
            <person name="Thomas B.C."/>
            <person name="Malmstrom R."/>
            <person name="Stieglmeier M."/>
            <person name="Klingl A."/>
            <person name="Woyke T."/>
            <person name="Ryan C.M."/>
            <person name="Banfield J.F."/>
        </authorList>
    </citation>
    <scope>NUCLEOTIDE SEQUENCE [LARGE SCALE GENOMIC DNA]</scope>
    <source>
        <strain evidence="2">CG08_land_8_20_14_0_20_45_16</strain>
    </source>
</reference>
<gene>
    <name evidence="2" type="ORF">COT42_07215</name>
</gene>
<dbReference type="EMBL" id="PEYM01000120">
    <property type="protein sequence ID" value="PIS28714.1"/>
    <property type="molecule type" value="Genomic_DNA"/>
</dbReference>
<evidence type="ECO:0000256" key="1">
    <source>
        <dbReference type="SAM" id="Coils"/>
    </source>
</evidence>
<evidence type="ECO:0000313" key="2">
    <source>
        <dbReference type="EMBL" id="PIS28714.1"/>
    </source>
</evidence>
<sequence>MPIRVCLGPQGGLIPNQKRILDLLKQHKEQLRSLPLGKTVEVAVPKMELRYNRITIGNATQDALVDNVDHELRKLGIISITRTRNKTGALDDKIIFDNGALSTVNKIVAYATELATAGDTHKLQLLLHLIYTTASSGPSTDFQEATNKTFQAINKALEQLIVATGYSGSLGLMATGNFGAFVLMPILCHIMDATASVLGGGFGTRQMGHEQYKGNIWLGLFRLNVCMALTTILYDSFLPRVPKGREHKWTFANDNPVISCGELTEGGRMLSEVGSVVKDDLREIVWANNIDQVWTKLIALGLIEEFIDEKTGLTRGLVTNEFKSELDFSHKDVYKNEFKRLVSLPTTQQPPAPATPIPPLTLSNDIIDNLYVAIKDVGKVKGMYFVGSPHDPNQFPVIKVDARGIPIDGTERLGMAYVLIEAMGEVVASTEKIGGHLTEQVGKAILAARGLRTANGRRLINWYAGALDKEMAFALHEALSTHMSGLTVDQAGDGDTYSNLFAAATFDTPEQFAQAISNQGLAKELLEDIADNVLFPALQKAMYRTVSLTVNGVTYERKVPKFAFAELNYGGMAIDVGTLEALFSVFNDMVRSYQATHDGETRTKILQSIQELERMGIKANLAQAHQLEAEAANAERVRQALTQGLGGMDPTLPLEQCEFPPVYSYEMAPRIAVREDPLPSSIRERRFSSLTLENLQGLIACDATDNQELWECRQIKQSDGTYERAYTRHDPQKDISATPGELLYIYDRDRIVSTKAFRCRFLPKARLTPGTVGLYSQIGNGTNTVSLPANGVVIESNITASISHQAAAQEQEETTYNALRQIALKAEKGELSESERTYKVNLPNGWTAQFKRISTQDALDFAEHFHQAADQLLGQYYSQVKTHYAKSEFSDNNLTTFYEEVTKFLNVNPPTADENTQIKWLNQQLQEYQLLPTCQSQAITLTPEIYQLIQATNAYYGQNIDFATLSDVQQRHIELLNRLLLEQAIKTGPAVKAKVSVANELKGVDHILNSLRRRAGLEARGLLIPINTNKGINRVAGNLGGVNFGDGSSTHLFELSFAHQGSDAYIVSNAEIDTPQVITEPTLFTQRMPANGSVQTYQAGFGDDPGKDKKPVLGKRTIKDLTSSGELACERLFVWRTNQELATKEMLNKLTQAVILQLKLLPFIKDMSVEAAKNAFEKLDVNDTAIKDAIKNALEKNQAAITANVEGALVQEIVEQTPHILGQYIHYALAAIGVNKTVQEIENILAAMKPTSQEDEKSVSEFVNQIIPKTDTSSEASQARGLIRKIVHNYPVAEMFFADAKSGTFSITDVFEKLVKFHRIQPISLMPKLDDSKLISHPSPTNQRAQIVDDTKEFALNDLDTMTLISQPTA</sequence>
<evidence type="ECO:0000313" key="3">
    <source>
        <dbReference type="Proteomes" id="UP000231343"/>
    </source>
</evidence>
<organism evidence="2 3">
    <name type="scientific">Candidatus Saganbacteria bacterium CG08_land_8_20_14_0_20_45_16</name>
    <dbReference type="NCBI Taxonomy" id="2014293"/>
    <lineage>
        <taxon>Bacteria</taxon>
        <taxon>Bacillati</taxon>
        <taxon>Saganbacteria</taxon>
    </lineage>
</organism>
<name>A0A2H0XUT1_UNCSA</name>
<proteinExistence type="predicted"/>